<keyword evidence="3" id="KW-1185">Reference proteome</keyword>
<reference evidence="2 3" key="2">
    <citation type="submission" date="2024-05" db="EMBL/GenBank/DDBJ databases">
        <authorList>
            <person name="Chen Y."/>
            <person name="Shah S."/>
            <person name="Dougan E. K."/>
            <person name="Thang M."/>
            <person name="Chan C."/>
        </authorList>
    </citation>
    <scope>NUCLEOTIDE SEQUENCE [LARGE SCALE GENOMIC DNA]</scope>
</reference>
<dbReference type="EMBL" id="CAMXCT020001337">
    <property type="protein sequence ID" value="CAL1142532.1"/>
    <property type="molecule type" value="Genomic_DNA"/>
</dbReference>
<dbReference type="EMBL" id="CAMXCT030001337">
    <property type="protein sequence ID" value="CAL4776469.1"/>
    <property type="molecule type" value="Genomic_DNA"/>
</dbReference>
<organism evidence="1">
    <name type="scientific">Cladocopium goreaui</name>
    <dbReference type="NCBI Taxonomy" id="2562237"/>
    <lineage>
        <taxon>Eukaryota</taxon>
        <taxon>Sar</taxon>
        <taxon>Alveolata</taxon>
        <taxon>Dinophyceae</taxon>
        <taxon>Suessiales</taxon>
        <taxon>Symbiodiniaceae</taxon>
        <taxon>Cladocopium</taxon>
    </lineage>
</organism>
<evidence type="ECO:0000313" key="2">
    <source>
        <dbReference type="EMBL" id="CAL4776469.1"/>
    </source>
</evidence>
<proteinExistence type="predicted"/>
<name>A0A9P1CDH6_9DINO</name>
<dbReference type="Proteomes" id="UP001152797">
    <property type="component" value="Unassembled WGS sequence"/>
</dbReference>
<dbReference type="EMBL" id="CAMXCT010001337">
    <property type="protein sequence ID" value="CAI3989157.1"/>
    <property type="molecule type" value="Genomic_DNA"/>
</dbReference>
<sequence>MSWNTGFMREFETLKEWPFSWALAWQDPLWRSKPKAYATHLGHEGAGSMIAVLKILGTNFGAKSHLLSWRLVGGRRCLRVLGRSPAKRSAEVMIVGNQTSEDARQLARELEAQRQSKGGTGGLFHMLMACAKSASAILEFHGPISSAARNFASIFKYVQYIPPD</sequence>
<protein>
    <submittedName>
        <fullName evidence="2">Insulysin</fullName>
    </submittedName>
</protein>
<evidence type="ECO:0000313" key="1">
    <source>
        <dbReference type="EMBL" id="CAI3989157.1"/>
    </source>
</evidence>
<comment type="caution">
    <text evidence="1">The sequence shown here is derived from an EMBL/GenBank/DDBJ whole genome shotgun (WGS) entry which is preliminary data.</text>
</comment>
<evidence type="ECO:0000313" key="3">
    <source>
        <dbReference type="Proteomes" id="UP001152797"/>
    </source>
</evidence>
<accession>A0A9P1CDH6</accession>
<gene>
    <name evidence="1" type="ORF">C1SCF055_LOCUS16250</name>
</gene>
<dbReference type="AlphaFoldDB" id="A0A9P1CDH6"/>
<reference evidence="1" key="1">
    <citation type="submission" date="2022-10" db="EMBL/GenBank/DDBJ databases">
        <authorList>
            <person name="Chen Y."/>
            <person name="Dougan E. K."/>
            <person name="Chan C."/>
            <person name="Rhodes N."/>
            <person name="Thang M."/>
        </authorList>
    </citation>
    <scope>NUCLEOTIDE SEQUENCE</scope>
</reference>